<gene>
    <name evidence="1" type="ORF">HPB50_001623</name>
</gene>
<protein>
    <submittedName>
        <fullName evidence="1">Uncharacterized protein</fullName>
    </submittedName>
</protein>
<sequence>MAELLEMKNSYPKEAHASSRPRPQRSTSLKDMHGDAASAKSVAAAMETDAAALSRERRRSLRGVGGEIREEPGTAGQKPDSCSEKASNSLRRTGATTSLLRSAQRSPGKTCLQANSTMLLVAAITVALFIGVLAWKQGQSGRGTHHLPADPRGPLRVRRCRNEACRRIGELLKDALDDGVQPCDDFHAYVCGSWSHKHPGKTFAEVFGSAFLDHVTRRARANAVIQHKVSNQTAVQKAATHLVACDNIVALSKDQSSDVKRVLAEGGIVLEPVEKSGSATDVLKAIFYMSQVVKIPVLLDLSVERGAEQRVVLRRPVNTKILLEESKRRLNDTASVDTASEEYDEYVRTIYDSFSGSENSSESDELSRNVRRLESGFVACLSTSLAGNKEGKASVWFSSTASIHHISRTISKDRWLKAFQVFLSIPEERDIPVAVYAGTYVKTLFTLHEKLGEADFAQLYAWLCIQALVPFTSGRIVSAQGAARRSTVLQRHRWQCFHSTERVFHYALGYPYLADVTTENVKRMWSC</sequence>
<organism evidence="1 2">
    <name type="scientific">Hyalomma asiaticum</name>
    <name type="common">Tick</name>
    <dbReference type="NCBI Taxonomy" id="266040"/>
    <lineage>
        <taxon>Eukaryota</taxon>
        <taxon>Metazoa</taxon>
        <taxon>Ecdysozoa</taxon>
        <taxon>Arthropoda</taxon>
        <taxon>Chelicerata</taxon>
        <taxon>Arachnida</taxon>
        <taxon>Acari</taxon>
        <taxon>Parasitiformes</taxon>
        <taxon>Ixodida</taxon>
        <taxon>Ixodoidea</taxon>
        <taxon>Ixodidae</taxon>
        <taxon>Hyalomminae</taxon>
        <taxon>Hyalomma</taxon>
    </lineage>
</organism>
<keyword evidence="2" id="KW-1185">Reference proteome</keyword>
<evidence type="ECO:0000313" key="1">
    <source>
        <dbReference type="EMBL" id="KAH6934891.1"/>
    </source>
</evidence>
<dbReference type="EMBL" id="CM023483">
    <property type="protein sequence ID" value="KAH6934891.1"/>
    <property type="molecule type" value="Genomic_DNA"/>
</dbReference>
<comment type="caution">
    <text evidence="1">The sequence shown here is derived from an EMBL/GenBank/DDBJ whole genome shotgun (WGS) entry which is preliminary data.</text>
</comment>
<dbReference type="Proteomes" id="UP000821845">
    <property type="component" value="Chromosome 3"/>
</dbReference>
<accession>A0ACB7SIU5</accession>
<name>A0ACB7SIU5_HYAAI</name>
<reference evidence="1" key="1">
    <citation type="submission" date="2020-05" db="EMBL/GenBank/DDBJ databases">
        <title>Large-scale comparative analyses of tick genomes elucidate their genetic diversity and vector capacities.</title>
        <authorList>
            <person name="Jia N."/>
            <person name="Wang J."/>
            <person name="Shi W."/>
            <person name="Du L."/>
            <person name="Sun Y."/>
            <person name="Zhan W."/>
            <person name="Jiang J."/>
            <person name="Wang Q."/>
            <person name="Zhang B."/>
            <person name="Ji P."/>
            <person name="Sakyi L.B."/>
            <person name="Cui X."/>
            <person name="Yuan T."/>
            <person name="Jiang B."/>
            <person name="Yang W."/>
            <person name="Lam T.T.-Y."/>
            <person name="Chang Q."/>
            <person name="Ding S."/>
            <person name="Wang X."/>
            <person name="Zhu J."/>
            <person name="Ruan X."/>
            <person name="Zhao L."/>
            <person name="Wei J."/>
            <person name="Que T."/>
            <person name="Du C."/>
            <person name="Cheng J."/>
            <person name="Dai P."/>
            <person name="Han X."/>
            <person name="Huang E."/>
            <person name="Gao Y."/>
            <person name="Liu J."/>
            <person name="Shao H."/>
            <person name="Ye R."/>
            <person name="Li L."/>
            <person name="Wei W."/>
            <person name="Wang X."/>
            <person name="Wang C."/>
            <person name="Yang T."/>
            <person name="Huo Q."/>
            <person name="Li W."/>
            <person name="Guo W."/>
            <person name="Chen H."/>
            <person name="Zhou L."/>
            <person name="Ni X."/>
            <person name="Tian J."/>
            <person name="Zhou Y."/>
            <person name="Sheng Y."/>
            <person name="Liu T."/>
            <person name="Pan Y."/>
            <person name="Xia L."/>
            <person name="Li J."/>
            <person name="Zhao F."/>
            <person name="Cao W."/>
        </authorList>
    </citation>
    <scope>NUCLEOTIDE SEQUENCE</scope>
    <source>
        <strain evidence="1">Hyas-2018</strain>
    </source>
</reference>
<evidence type="ECO:0000313" key="2">
    <source>
        <dbReference type="Proteomes" id="UP000821845"/>
    </source>
</evidence>
<proteinExistence type="predicted"/>